<feature type="region of interest" description="Disordered" evidence="1">
    <location>
        <begin position="125"/>
        <end position="146"/>
    </location>
</feature>
<name>A0A6A5QFV0_AMPQU</name>
<accession>A0A6A5QFV0</accession>
<dbReference type="EMBL" id="ML979137">
    <property type="protein sequence ID" value="KAF1914591.1"/>
    <property type="molecule type" value="Genomic_DNA"/>
</dbReference>
<gene>
    <name evidence="2" type="ORF">BDU57DRAFT_531051</name>
</gene>
<organism evidence="2 3">
    <name type="scientific">Ampelomyces quisqualis</name>
    <name type="common">Powdery mildew agent</name>
    <dbReference type="NCBI Taxonomy" id="50730"/>
    <lineage>
        <taxon>Eukaryota</taxon>
        <taxon>Fungi</taxon>
        <taxon>Dikarya</taxon>
        <taxon>Ascomycota</taxon>
        <taxon>Pezizomycotina</taxon>
        <taxon>Dothideomycetes</taxon>
        <taxon>Pleosporomycetidae</taxon>
        <taxon>Pleosporales</taxon>
        <taxon>Pleosporineae</taxon>
        <taxon>Phaeosphaeriaceae</taxon>
        <taxon>Ampelomyces</taxon>
    </lineage>
</organism>
<evidence type="ECO:0000256" key="1">
    <source>
        <dbReference type="SAM" id="MobiDB-lite"/>
    </source>
</evidence>
<keyword evidence="3" id="KW-1185">Reference proteome</keyword>
<dbReference type="Proteomes" id="UP000800096">
    <property type="component" value="Unassembled WGS sequence"/>
</dbReference>
<feature type="region of interest" description="Disordered" evidence="1">
    <location>
        <begin position="1"/>
        <end position="31"/>
    </location>
</feature>
<sequence length="187" mass="21920">MPFPFIRQTRSKPNSFAPYDNPWAPARPVSPTDQLRRSFRSFTHLENMRRAERNEQPLCTPQGRDRAFEKLMRLSRGEGVYHWAIEKCDDDGDDEVHLWRGDWEEAQMEMEMERIENLEREREARVTEGNKAKTKAEEVHERKDSKDVVVVVKTDDAWRTTGHRVLAVQGTHVGDGPEYIEDIAEKK</sequence>
<reference evidence="2" key="1">
    <citation type="journal article" date="2020" name="Stud. Mycol.">
        <title>101 Dothideomycetes genomes: a test case for predicting lifestyles and emergence of pathogens.</title>
        <authorList>
            <person name="Haridas S."/>
            <person name="Albert R."/>
            <person name="Binder M."/>
            <person name="Bloem J."/>
            <person name="Labutti K."/>
            <person name="Salamov A."/>
            <person name="Andreopoulos B."/>
            <person name="Baker S."/>
            <person name="Barry K."/>
            <person name="Bills G."/>
            <person name="Bluhm B."/>
            <person name="Cannon C."/>
            <person name="Castanera R."/>
            <person name="Culley D."/>
            <person name="Daum C."/>
            <person name="Ezra D."/>
            <person name="Gonzalez J."/>
            <person name="Henrissat B."/>
            <person name="Kuo A."/>
            <person name="Liang C."/>
            <person name="Lipzen A."/>
            <person name="Lutzoni F."/>
            <person name="Magnuson J."/>
            <person name="Mondo S."/>
            <person name="Nolan M."/>
            <person name="Ohm R."/>
            <person name="Pangilinan J."/>
            <person name="Park H.-J."/>
            <person name="Ramirez L."/>
            <person name="Alfaro M."/>
            <person name="Sun H."/>
            <person name="Tritt A."/>
            <person name="Yoshinaga Y."/>
            <person name="Zwiers L.-H."/>
            <person name="Turgeon B."/>
            <person name="Goodwin S."/>
            <person name="Spatafora J."/>
            <person name="Crous P."/>
            <person name="Grigoriev I."/>
        </authorList>
    </citation>
    <scope>NUCLEOTIDE SEQUENCE</scope>
    <source>
        <strain evidence="2">HMLAC05119</strain>
    </source>
</reference>
<evidence type="ECO:0000313" key="3">
    <source>
        <dbReference type="Proteomes" id="UP000800096"/>
    </source>
</evidence>
<evidence type="ECO:0000313" key="2">
    <source>
        <dbReference type="EMBL" id="KAF1914591.1"/>
    </source>
</evidence>
<dbReference type="AlphaFoldDB" id="A0A6A5QFV0"/>
<dbReference type="OrthoDB" id="3800243at2759"/>
<proteinExistence type="predicted"/>
<protein>
    <submittedName>
        <fullName evidence="2">Uncharacterized protein</fullName>
    </submittedName>
</protein>